<organism evidence="1 2">
    <name type="scientific">Clostridium thailandense</name>
    <dbReference type="NCBI Taxonomy" id="2794346"/>
    <lineage>
        <taxon>Bacteria</taxon>
        <taxon>Bacillati</taxon>
        <taxon>Bacillota</taxon>
        <taxon>Clostridia</taxon>
        <taxon>Eubacteriales</taxon>
        <taxon>Clostridiaceae</taxon>
        <taxon>Clostridium</taxon>
    </lineage>
</organism>
<gene>
    <name evidence="1" type="ORF">I6U48_28905</name>
</gene>
<name>A0A949WYA7_9CLOT</name>
<keyword evidence="2" id="KW-1185">Reference proteome</keyword>
<evidence type="ECO:0000313" key="2">
    <source>
        <dbReference type="Proteomes" id="UP000694308"/>
    </source>
</evidence>
<dbReference type="AlphaFoldDB" id="A0A949WYA7"/>
<sequence length="53" mass="6477">MGNKKYKYIKELMEKYNVQSAINLYRTMTSKEYSKLIELQLNIVREYNKLIKL</sequence>
<dbReference type="Proteomes" id="UP000694308">
    <property type="component" value="Unassembled WGS sequence"/>
</dbReference>
<dbReference type="RefSeq" id="WP_218323969.1">
    <property type="nucleotide sequence ID" value="NZ_JAEEGC010000226.1"/>
</dbReference>
<accession>A0A949WYA7</accession>
<evidence type="ECO:0000313" key="1">
    <source>
        <dbReference type="EMBL" id="MBV7276892.1"/>
    </source>
</evidence>
<reference evidence="1" key="1">
    <citation type="submission" date="2020-12" db="EMBL/GenBank/DDBJ databases">
        <title>Clostridium thailandense sp. nov., a novel acetogenic bacterium isolated from peat land soil in Thailand.</title>
        <authorList>
            <person name="Chaikitkaew S."/>
            <person name="Birkeland N.K."/>
        </authorList>
    </citation>
    <scope>NUCLEOTIDE SEQUENCE</scope>
    <source>
        <strain evidence="1">PL3</strain>
    </source>
</reference>
<dbReference type="EMBL" id="JAEEGC010000226">
    <property type="protein sequence ID" value="MBV7276892.1"/>
    <property type="molecule type" value="Genomic_DNA"/>
</dbReference>
<proteinExistence type="predicted"/>
<comment type="caution">
    <text evidence="1">The sequence shown here is derived from an EMBL/GenBank/DDBJ whole genome shotgun (WGS) entry which is preliminary data.</text>
</comment>
<protein>
    <submittedName>
        <fullName evidence="1">Uncharacterized protein</fullName>
    </submittedName>
</protein>